<dbReference type="GO" id="GO:0051087">
    <property type="term" value="F:protein-folding chaperone binding"/>
    <property type="evidence" value="ECO:0007669"/>
    <property type="project" value="TreeGrafter"/>
</dbReference>
<dbReference type="SMART" id="SM00271">
    <property type="entry name" value="DnaJ"/>
    <property type="match status" value="1"/>
</dbReference>
<evidence type="ECO:0000313" key="7">
    <source>
        <dbReference type="EMBL" id="QHT23449.1"/>
    </source>
</evidence>
<protein>
    <recommendedName>
        <fullName evidence="6">J domain-containing protein</fullName>
    </recommendedName>
</protein>
<dbReference type="InterPro" id="IPR001623">
    <property type="entry name" value="DnaJ_domain"/>
</dbReference>
<evidence type="ECO:0000256" key="4">
    <source>
        <dbReference type="ARBA" id="ARBA00022833"/>
    </source>
</evidence>
<reference evidence="7" key="1">
    <citation type="journal article" date="2020" name="Nature">
        <title>Giant virus diversity and host interactions through global metagenomics.</title>
        <authorList>
            <person name="Schulz F."/>
            <person name="Roux S."/>
            <person name="Paez-Espino D."/>
            <person name="Jungbluth S."/>
            <person name="Walsh D.A."/>
            <person name="Denef V.J."/>
            <person name="McMahon K.D."/>
            <person name="Konstantinidis K.T."/>
            <person name="Eloe-Fadrosh E.A."/>
            <person name="Kyrpides N.C."/>
            <person name="Woyke T."/>
        </authorList>
    </citation>
    <scope>NUCLEOTIDE SEQUENCE</scope>
    <source>
        <strain evidence="7">GVMAG-M-3300023179-116</strain>
    </source>
</reference>
<keyword evidence="3" id="KW-0863">Zinc-finger</keyword>
<keyword evidence="2" id="KW-0677">Repeat</keyword>
<proteinExistence type="predicted"/>
<evidence type="ECO:0000256" key="5">
    <source>
        <dbReference type="ARBA" id="ARBA00023186"/>
    </source>
</evidence>
<dbReference type="FunFam" id="2.60.260.20:FF:000003">
    <property type="entry name" value="DnaJ subfamily A member 2"/>
    <property type="match status" value="1"/>
</dbReference>
<dbReference type="CDD" id="cd10747">
    <property type="entry name" value="DnaJ_C"/>
    <property type="match status" value="1"/>
</dbReference>
<dbReference type="PANTHER" id="PTHR24078:SF553">
    <property type="entry name" value="DNAJ HOMOLOG SUBFAMILY B MEMBER 5"/>
    <property type="match status" value="1"/>
</dbReference>
<dbReference type="AlphaFoldDB" id="A0A6C0E5A0"/>
<evidence type="ECO:0000259" key="6">
    <source>
        <dbReference type="PROSITE" id="PS50076"/>
    </source>
</evidence>
<evidence type="ECO:0000256" key="3">
    <source>
        <dbReference type="ARBA" id="ARBA00022771"/>
    </source>
</evidence>
<evidence type="ECO:0000256" key="2">
    <source>
        <dbReference type="ARBA" id="ARBA00022737"/>
    </source>
</evidence>
<dbReference type="GO" id="GO:0005829">
    <property type="term" value="C:cytosol"/>
    <property type="evidence" value="ECO:0007669"/>
    <property type="project" value="TreeGrafter"/>
</dbReference>
<keyword evidence="5" id="KW-0143">Chaperone</keyword>
<dbReference type="InterPro" id="IPR002939">
    <property type="entry name" value="DnaJ_C"/>
</dbReference>
<dbReference type="PROSITE" id="PS00636">
    <property type="entry name" value="DNAJ_1"/>
    <property type="match status" value="1"/>
</dbReference>
<sequence length="331" mass="37131">MPTENHYETLGITEGASESEIKQAFRKLSLKYHPDKNQGSTESVGLFHKINEAYEVLGDPSKRKEYDMMRKNPFASMMGGMGGMGGPGMPPGFASHHESFDNIDEIINKFFGGPMGMGMGFPGAMHMNMGQGMGQGMPNIQIFRNGVPINVNRFQKPTPITKNITINMNQVLTGDSIPVDIERWITENEHKVFEKETIYVTIEKGIDSGEIIVLEGKGNIVNDQCKGDIKIYVNVENNTQFQRYGIDLLLEKHISLKESLCGFSFEIKYINDKNYTINNTQGNIITPNYKKTIPGMGLERNGKRGNLVIHFIIEFPSSLSIDKINELRDIL</sequence>
<evidence type="ECO:0000256" key="1">
    <source>
        <dbReference type="ARBA" id="ARBA00022723"/>
    </source>
</evidence>
<dbReference type="CDD" id="cd06257">
    <property type="entry name" value="DnaJ"/>
    <property type="match status" value="1"/>
</dbReference>
<dbReference type="GO" id="GO:0051082">
    <property type="term" value="F:unfolded protein binding"/>
    <property type="evidence" value="ECO:0007669"/>
    <property type="project" value="InterPro"/>
</dbReference>
<keyword evidence="1" id="KW-0479">Metal-binding</keyword>
<dbReference type="Gene3D" id="1.10.287.110">
    <property type="entry name" value="DnaJ domain"/>
    <property type="match status" value="1"/>
</dbReference>
<dbReference type="InterPro" id="IPR036869">
    <property type="entry name" value="J_dom_sf"/>
</dbReference>
<dbReference type="PRINTS" id="PR00625">
    <property type="entry name" value="JDOMAIN"/>
</dbReference>
<dbReference type="InterPro" id="IPR018253">
    <property type="entry name" value="DnaJ_domain_CS"/>
</dbReference>
<dbReference type="InterPro" id="IPR051339">
    <property type="entry name" value="DnaJ_subfamily_B"/>
</dbReference>
<dbReference type="GO" id="GO:0008270">
    <property type="term" value="F:zinc ion binding"/>
    <property type="evidence" value="ECO:0007669"/>
    <property type="project" value="UniProtKB-KW"/>
</dbReference>
<dbReference type="SUPFAM" id="SSF49493">
    <property type="entry name" value="HSP40/DnaJ peptide-binding domain"/>
    <property type="match status" value="2"/>
</dbReference>
<dbReference type="EMBL" id="MN739731">
    <property type="protein sequence ID" value="QHT23449.1"/>
    <property type="molecule type" value="Genomic_DNA"/>
</dbReference>
<keyword evidence="4" id="KW-0862">Zinc</keyword>
<dbReference type="GO" id="GO:0006457">
    <property type="term" value="P:protein folding"/>
    <property type="evidence" value="ECO:0007669"/>
    <property type="project" value="InterPro"/>
</dbReference>
<dbReference type="Pfam" id="PF01556">
    <property type="entry name" value="DnaJ_C"/>
    <property type="match status" value="1"/>
</dbReference>
<dbReference type="PROSITE" id="PS50076">
    <property type="entry name" value="DNAJ_2"/>
    <property type="match status" value="1"/>
</dbReference>
<dbReference type="PANTHER" id="PTHR24078">
    <property type="entry name" value="DNAJ HOMOLOG SUBFAMILY C MEMBER"/>
    <property type="match status" value="1"/>
</dbReference>
<organism evidence="7">
    <name type="scientific">viral metagenome</name>
    <dbReference type="NCBI Taxonomy" id="1070528"/>
    <lineage>
        <taxon>unclassified sequences</taxon>
        <taxon>metagenomes</taxon>
        <taxon>organismal metagenomes</taxon>
    </lineage>
</organism>
<accession>A0A6C0E5A0</accession>
<dbReference type="SUPFAM" id="SSF46565">
    <property type="entry name" value="Chaperone J-domain"/>
    <property type="match status" value="1"/>
</dbReference>
<dbReference type="Gene3D" id="2.60.260.20">
    <property type="entry name" value="Urease metallochaperone UreE, N-terminal domain"/>
    <property type="match status" value="2"/>
</dbReference>
<feature type="domain" description="J" evidence="6">
    <location>
        <begin position="5"/>
        <end position="70"/>
    </location>
</feature>
<dbReference type="Pfam" id="PF00226">
    <property type="entry name" value="DnaJ"/>
    <property type="match status" value="1"/>
</dbReference>
<dbReference type="InterPro" id="IPR008971">
    <property type="entry name" value="HSP40/DnaJ_pept-bd"/>
</dbReference>
<name>A0A6C0E5A0_9ZZZZ</name>